<dbReference type="InterPro" id="IPR001876">
    <property type="entry name" value="Znf_RanBP2"/>
</dbReference>
<feature type="domain" description="WLM" evidence="7">
    <location>
        <begin position="1"/>
        <end position="153"/>
    </location>
</feature>
<evidence type="ECO:0000259" key="7">
    <source>
        <dbReference type="PROSITE" id="PS51397"/>
    </source>
</evidence>
<reference evidence="8" key="1">
    <citation type="submission" date="2023-01" db="EMBL/GenBank/DDBJ databases">
        <title>Metagenome sequencing of chrysophaentin producing Chrysophaeum taylorii.</title>
        <authorList>
            <person name="Davison J."/>
            <person name="Bewley C."/>
        </authorList>
    </citation>
    <scope>NUCLEOTIDE SEQUENCE</scope>
    <source>
        <strain evidence="8">NIES-1699</strain>
    </source>
</reference>
<dbReference type="PROSITE" id="PS50199">
    <property type="entry name" value="ZF_RANBP2_2"/>
    <property type="match status" value="1"/>
</dbReference>
<feature type="region of interest" description="Disordered" evidence="5">
    <location>
        <begin position="371"/>
        <end position="405"/>
    </location>
</feature>
<dbReference type="GO" id="GO:0005634">
    <property type="term" value="C:nucleus"/>
    <property type="evidence" value="ECO:0007669"/>
    <property type="project" value="TreeGrafter"/>
</dbReference>
<feature type="compositionally biased region" description="Basic and acidic residues" evidence="5">
    <location>
        <begin position="106"/>
        <end position="119"/>
    </location>
</feature>
<feature type="region of interest" description="Disordered" evidence="5">
    <location>
        <begin position="214"/>
        <end position="257"/>
    </location>
</feature>
<evidence type="ECO:0000256" key="3">
    <source>
        <dbReference type="ARBA" id="ARBA00022833"/>
    </source>
</evidence>
<dbReference type="Pfam" id="PF08325">
    <property type="entry name" value="WLM"/>
    <property type="match status" value="1"/>
</dbReference>
<feature type="domain" description="RanBP2-type" evidence="6">
    <location>
        <begin position="260"/>
        <end position="289"/>
    </location>
</feature>
<dbReference type="EMBL" id="JAQMWT010000388">
    <property type="protein sequence ID" value="KAJ8602229.1"/>
    <property type="molecule type" value="Genomic_DNA"/>
</dbReference>
<protein>
    <submittedName>
        <fullName evidence="8">Uncharacterized protein</fullName>
    </submittedName>
</protein>
<organism evidence="8 9">
    <name type="scientific">Chrysophaeum taylorii</name>
    <dbReference type="NCBI Taxonomy" id="2483200"/>
    <lineage>
        <taxon>Eukaryota</taxon>
        <taxon>Sar</taxon>
        <taxon>Stramenopiles</taxon>
        <taxon>Ochrophyta</taxon>
        <taxon>Pelagophyceae</taxon>
        <taxon>Pelagomonadales</taxon>
        <taxon>Pelagomonadaceae</taxon>
        <taxon>Chrysophaeum</taxon>
    </lineage>
</organism>
<keyword evidence="1" id="KW-0479">Metal-binding</keyword>
<evidence type="ECO:0000256" key="5">
    <source>
        <dbReference type="SAM" id="MobiDB-lite"/>
    </source>
</evidence>
<accession>A0AAD7UD13</accession>
<evidence type="ECO:0000256" key="2">
    <source>
        <dbReference type="ARBA" id="ARBA00022771"/>
    </source>
</evidence>
<dbReference type="InterPro" id="IPR013536">
    <property type="entry name" value="WLM_dom"/>
</dbReference>
<name>A0AAD7UD13_9STRA</name>
<keyword evidence="2 4" id="KW-0863">Zinc-finger</keyword>
<feature type="region of interest" description="Disordered" evidence="5">
    <location>
        <begin position="92"/>
        <end position="147"/>
    </location>
</feature>
<dbReference type="GO" id="GO:0006281">
    <property type="term" value="P:DNA repair"/>
    <property type="evidence" value="ECO:0007669"/>
    <property type="project" value="TreeGrafter"/>
</dbReference>
<evidence type="ECO:0000256" key="1">
    <source>
        <dbReference type="ARBA" id="ARBA00022723"/>
    </source>
</evidence>
<sequence>MGTNLGVGGWCRAQRGASGAAVIAIRLRRPRSHEFNSLEHCLQVMWHEMTHITHGNHSAAFYQLMDELRQHYELIRSKGMIVDASGFPIDGGRKADGARHNPSMPEARRRAADAAEQREKRQRIASVSGVVGGAAKPKSPNEAAAAAAARRARDAAIGLGDAEEAAVAPTPGLVKWDGSWRAVCPVCGPVCVDVRAHASVDSDDERDANYCDLTEDTSLAEDPPKRKDLLQNNRNNDTPLIDLTASDDDDDDDRTRAPSEEAEWACASCACLNPADAVACSACERVRDTTPDTTKDGEVALELERREREAERDRNLARDEQFARSLGGVVVDSEHLARVLTQPDTSRDADIAHAIAREQEAASLLRGLVPSRGGATTLAPPPPFDPFAASLNGQTNFRAGTKRKT</sequence>
<dbReference type="PANTHER" id="PTHR46622:SF1">
    <property type="entry name" value="DNA-DEPENDENT METALLOPROTEASE WSS1"/>
    <property type="match status" value="1"/>
</dbReference>
<dbReference type="PANTHER" id="PTHR46622">
    <property type="entry name" value="DNA-DEPENDENT METALLOPROTEASE WSS1"/>
    <property type="match status" value="1"/>
</dbReference>
<dbReference type="PROSITE" id="PS51397">
    <property type="entry name" value="WLM"/>
    <property type="match status" value="1"/>
</dbReference>
<dbReference type="Proteomes" id="UP001230188">
    <property type="component" value="Unassembled WGS sequence"/>
</dbReference>
<gene>
    <name evidence="8" type="ORF">CTAYLR_003673</name>
</gene>
<evidence type="ECO:0000256" key="4">
    <source>
        <dbReference type="PROSITE-ProRule" id="PRU00322"/>
    </source>
</evidence>
<dbReference type="AlphaFoldDB" id="A0AAD7UD13"/>
<evidence type="ECO:0000259" key="6">
    <source>
        <dbReference type="PROSITE" id="PS50199"/>
    </source>
</evidence>
<dbReference type="GO" id="GO:0008270">
    <property type="term" value="F:zinc ion binding"/>
    <property type="evidence" value="ECO:0007669"/>
    <property type="project" value="UniProtKB-KW"/>
</dbReference>
<dbReference type="PROSITE" id="PS01358">
    <property type="entry name" value="ZF_RANBP2_1"/>
    <property type="match status" value="1"/>
</dbReference>
<comment type="caution">
    <text evidence="8">The sequence shown here is derived from an EMBL/GenBank/DDBJ whole genome shotgun (WGS) entry which is preliminary data.</text>
</comment>
<proteinExistence type="predicted"/>
<dbReference type="Gene3D" id="3.30.2010.10">
    <property type="entry name" value="Metalloproteases ('zincins'), catalytic domain"/>
    <property type="match status" value="1"/>
</dbReference>
<keyword evidence="9" id="KW-1185">Reference proteome</keyword>
<dbReference type="GO" id="GO:0008237">
    <property type="term" value="F:metallopeptidase activity"/>
    <property type="evidence" value="ECO:0007669"/>
    <property type="project" value="TreeGrafter"/>
</dbReference>
<evidence type="ECO:0000313" key="8">
    <source>
        <dbReference type="EMBL" id="KAJ8602229.1"/>
    </source>
</evidence>
<evidence type="ECO:0000313" key="9">
    <source>
        <dbReference type="Proteomes" id="UP001230188"/>
    </source>
</evidence>
<keyword evidence="3" id="KW-0862">Zinc</keyword>
<dbReference type="InterPro" id="IPR053000">
    <property type="entry name" value="WSS1-like_metalloprotease"/>
</dbReference>